<dbReference type="Proteomes" id="UP000054549">
    <property type="component" value="Unassembled WGS sequence"/>
</dbReference>
<accession>A0A0C2T7W6</accession>
<dbReference type="AlphaFoldDB" id="A0A0C2T7W6"/>
<proteinExistence type="inferred from homology"/>
<dbReference type="CDD" id="cd23507">
    <property type="entry name" value="hydrophobin_I"/>
    <property type="match status" value="1"/>
</dbReference>
<gene>
    <name evidence="7" type="ORF">M378DRAFT_187247</name>
</gene>
<dbReference type="EMBL" id="KN818267">
    <property type="protein sequence ID" value="KIL62719.1"/>
    <property type="molecule type" value="Genomic_DNA"/>
</dbReference>
<evidence type="ECO:0000256" key="6">
    <source>
        <dbReference type="RuleBase" id="RU365009"/>
    </source>
</evidence>
<evidence type="ECO:0000256" key="3">
    <source>
        <dbReference type="ARBA" id="ARBA00022512"/>
    </source>
</evidence>
<evidence type="ECO:0000256" key="4">
    <source>
        <dbReference type="ARBA" id="ARBA00022525"/>
    </source>
</evidence>
<dbReference type="InParanoid" id="A0A0C2T7W6"/>
<keyword evidence="4 6" id="KW-0964">Secreted</keyword>
<feature type="chain" id="PRO_5013984666" description="Hydrophobin" evidence="6">
    <location>
        <begin position="19"/>
        <end position="115"/>
    </location>
</feature>
<dbReference type="InterPro" id="IPR001338">
    <property type="entry name" value="Class_I_Hydrophobin"/>
</dbReference>
<dbReference type="Pfam" id="PF01185">
    <property type="entry name" value="Hydrophobin"/>
    <property type="match status" value="1"/>
</dbReference>
<dbReference type="SMART" id="SM00075">
    <property type="entry name" value="HYDRO"/>
    <property type="match status" value="1"/>
</dbReference>
<evidence type="ECO:0000313" key="8">
    <source>
        <dbReference type="Proteomes" id="UP000054549"/>
    </source>
</evidence>
<dbReference type="HOGENOM" id="CLU_105134_2_0_1"/>
<dbReference type="OrthoDB" id="4225815at2759"/>
<keyword evidence="3 6" id="KW-0134">Cell wall</keyword>
<evidence type="ECO:0000256" key="5">
    <source>
        <dbReference type="ARBA" id="ARBA00023157"/>
    </source>
</evidence>
<dbReference type="GO" id="GO:0009277">
    <property type="term" value="C:fungal-type cell wall"/>
    <property type="evidence" value="ECO:0007669"/>
    <property type="project" value="InterPro"/>
</dbReference>
<keyword evidence="8" id="KW-1185">Reference proteome</keyword>
<keyword evidence="6" id="KW-0732">Signal</keyword>
<name>A0A0C2T7W6_AMAMK</name>
<evidence type="ECO:0000256" key="2">
    <source>
        <dbReference type="ARBA" id="ARBA00010446"/>
    </source>
</evidence>
<feature type="signal peptide" evidence="6">
    <location>
        <begin position="1"/>
        <end position="18"/>
    </location>
</feature>
<comment type="similarity">
    <text evidence="2 6">Belongs to the fungal hydrophobin family.</text>
</comment>
<dbReference type="STRING" id="946122.A0A0C2T7W6"/>
<sequence>MYTRVSVLILAVPLLVSAAVVPRTGWGGNSVSQCNTGAMQCCNDVQKSDSPTVQSLAGLLGLGLGALTPQVGLHCSPLSVIGAGGTSCAAQPVCCSDNSFNGLIALGCTPINVVL</sequence>
<organism evidence="7 8">
    <name type="scientific">Amanita muscaria (strain Koide BX008)</name>
    <dbReference type="NCBI Taxonomy" id="946122"/>
    <lineage>
        <taxon>Eukaryota</taxon>
        <taxon>Fungi</taxon>
        <taxon>Dikarya</taxon>
        <taxon>Basidiomycota</taxon>
        <taxon>Agaricomycotina</taxon>
        <taxon>Agaricomycetes</taxon>
        <taxon>Agaricomycetidae</taxon>
        <taxon>Agaricales</taxon>
        <taxon>Pluteineae</taxon>
        <taxon>Amanitaceae</taxon>
        <taxon>Amanita</taxon>
    </lineage>
</organism>
<protein>
    <recommendedName>
        <fullName evidence="6">Hydrophobin</fullName>
    </recommendedName>
</protein>
<reference evidence="7 8" key="1">
    <citation type="submission" date="2014-04" db="EMBL/GenBank/DDBJ databases">
        <title>Evolutionary Origins and Diversification of the Mycorrhizal Mutualists.</title>
        <authorList>
            <consortium name="DOE Joint Genome Institute"/>
            <consortium name="Mycorrhizal Genomics Consortium"/>
            <person name="Kohler A."/>
            <person name="Kuo A."/>
            <person name="Nagy L.G."/>
            <person name="Floudas D."/>
            <person name="Copeland A."/>
            <person name="Barry K.W."/>
            <person name="Cichocki N."/>
            <person name="Veneault-Fourrey C."/>
            <person name="LaButti K."/>
            <person name="Lindquist E.A."/>
            <person name="Lipzen A."/>
            <person name="Lundell T."/>
            <person name="Morin E."/>
            <person name="Murat C."/>
            <person name="Riley R."/>
            <person name="Ohm R."/>
            <person name="Sun H."/>
            <person name="Tunlid A."/>
            <person name="Henrissat B."/>
            <person name="Grigoriev I.V."/>
            <person name="Hibbett D.S."/>
            <person name="Martin F."/>
        </authorList>
    </citation>
    <scope>NUCLEOTIDE SEQUENCE [LARGE SCALE GENOMIC DNA]</scope>
    <source>
        <strain evidence="7 8">Koide BX008</strain>
    </source>
</reference>
<comment type="subcellular location">
    <subcellularLocation>
        <location evidence="1 6">Secreted</location>
        <location evidence="1 6">Cell wall</location>
    </subcellularLocation>
</comment>
<keyword evidence="5 6" id="KW-1015">Disulfide bond</keyword>
<dbReference type="GO" id="GO:0005199">
    <property type="term" value="F:structural constituent of cell wall"/>
    <property type="evidence" value="ECO:0007669"/>
    <property type="project" value="InterPro"/>
</dbReference>
<evidence type="ECO:0000313" key="7">
    <source>
        <dbReference type="EMBL" id="KIL62719.1"/>
    </source>
</evidence>
<evidence type="ECO:0000256" key="1">
    <source>
        <dbReference type="ARBA" id="ARBA00004191"/>
    </source>
</evidence>